<sequence length="43" mass="5310">MFYQTRQALLNTILCFYIYKFFYMPNFQFGTPFMPVFSIGLYF</sequence>
<protein>
    <submittedName>
        <fullName evidence="1">Uncharacterized protein</fullName>
    </submittedName>
</protein>
<name>A0A975B785_9BACT</name>
<gene>
    <name evidence="1" type="ORF">dnl_23730</name>
</gene>
<keyword evidence="2" id="KW-1185">Reference proteome</keyword>
<dbReference type="EMBL" id="CP061799">
    <property type="protein sequence ID" value="QTA80086.1"/>
    <property type="molecule type" value="Genomic_DNA"/>
</dbReference>
<evidence type="ECO:0000313" key="2">
    <source>
        <dbReference type="Proteomes" id="UP000663720"/>
    </source>
</evidence>
<reference evidence="1" key="1">
    <citation type="journal article" date="2021" name="Microb. Physiol.">
        <title>Proteogenomic Insights into the Physiology of Marine, Sulfate-Reducing, Filamentous Desulfonema limicola and Desulfonema magnum.</title>
        <authorList>
            <person name="Schnaars V."/>
            <person name="Wohlbrand L."/>
            <person name="Scheve S."/>
            <person name="Hinrichs C."/>
            <person name="Reinhardt R."/>
            <person name="Rabus R."/>
        </authorList>
    </citation>
    <scope>NUCLEOTIDE SEQUENCE</scope>
    <source>
        <strain evidence="1">5ac10</strain>
    </source>
</reference>
<dbReference type="Proteomes" id="UP000663720">
    <property type="component" value="Chromosome"/>
</dbReference>
<evidence type="ECO:0000313" key="1">
    <source>
        <dbReference type="EMBL" id="QTA80086.1"/>
    </source>
</evidence>
<organism evidence="1 2">
    <name type="scientific">Desulfonema limicola</name>
    <dbReference type="NCBI Taxonomy" id="45656"/>
    <lineage>
        <taxon>Bacteria</taxon>
        <taxon>Pseudomonadati</taxon>
        <taxon>Thermodesulfobacteriota</taxon>
        <taxon>Desulfobacteria</taxon>
        <taxon>Desulfobacterales</taxon>
        <taxon>Desulfococcaceae</taxon>
        <taxon>Desulfonema</taxon>
    </lineage>
</organism>
<proteinExistence type="predicted"/>
<dbReference type="AlphaFoldDB" id="A0A975B785"/>
<dbReference type="KEGG" id="dli:dnl_23730"/>
<accession>A0A975B785</accession>